<organism evidence="1 2">
    <name type="scientific">Acanthoscelides obtectus</name>
    <name type="common">Bean weevil</name>
    <name type="synonym">Bruchus obtectus</name>
    <dbReference type="NCBI Taxonomy" id="200917"/>
    <lineage>
        <taxon>Eukaryota</taxon>
        <taxon>Metazoa</taxon>
        <taxon>Ecdysozoa</taxon>
        <taxon>Arthropoda</taxon>
        <taxon>Hexapoda</taxon>
        <taxon>Insecta</taxon>
        <taxon>Pterygota</taxon>
        <taxon>Neoptera</taxon>
        <taxon>Endopterygota</taxon>
        <taxon>Coleoptera</taxon>
        <taxon>Polyphaga</taxon>
        <taxon>Cucujiformia</taxon>
        <taxon>Chrysomeloidea</taxon>
        <taxon>Chrysomelidae</taxon>
        <taxon>Bruchinae</taxon>
        <taxon>Bruchini</taxon>
        <taxon>Acanthoscelides</taxon>
    </lineage>
</organism>
<keyword evidence="2" id="KW-1185">Reference proteome</keyword>
<dbReference type="EMBL" id="CAKOFQ010008028">
    <property type="protein sequence ID" value="CAH2011009.1"/>
    <property type="molecule type" value="Genomic_DNA"/>
</dbReference>
<evidence type="ECO:0000313" key="1">
    <source>
        <dbReference type="EMBL" id="CAH2011009.1"/>
    </source>
</evidence>
<reference evidence="1" key="1">
    <citation type="submission" date="2022-03" db="EMBL/GenBank/DDBJ databases">
        <authorList>
            <person name="Sayadi A."/>
        </authorList>
    </citation>
    <scope>NUCLEOTIDE SEQUENCE</scope>
</reference>
<accession>A0A9P0Q6N5</accession>
<dbReference type="AlphaFoldDB" id="A0A9P0Q6N5"/>
<comment type="caution">
    <text evidence="1">The sequence shown here is derived from an EMBL/GenBank/DDBJ whole genome shotgun (WGS) entry which is preliminary data.</text>
</comment>
<sequence>MIYSTAERVEIKEICILRKYSVRTAEIFNELHENSNVHRKYVLDLELVTKFRETGSVANKKRNIENPIRNEAIEKQ</sequence>
<name>A0A9P0Q6N5_ACAOB</name>
<proteinExistence type="predicted"/>
<dbReference type="Proteomes" id="UP001152888">
    <property type="component" value="Unassembled WGS sequence"/>
</dbReference>
<dbReference type="OrthoDB" id="6773620at2759"/>
<protein>
    <submittedName>
        <fullName evidence="1">Uncharacterized protein</fullName>
    </submittedName>
</protein>
<evidence type="ECO:0000313" key="2">
    <source>
        <dbReference type="Proteomes" id="UP001152888"/>
    </source>
</evidence>
<gene>
    <name evidence="1" type="ORF">ACAOBT_LOCUS31908</name>
</gene>